<reference evidence="1" key="1">
    <citation type="submission" date="2023-04" db="EMBL/GenBank/DDBJ databases">
        <title>A chromosome-level genome assembly of the parasitoid wasp Eretmocerus hayati.</title>
        <authorList>
            <person name="Zhong Y."/>
            <person name="Liu S."/>
            <person name="Liu Y."/>
        </authorList>
    </citation>
    <scope>NUCLEOTIDE SEQUENCE</scope>
    <source>
        <strain evidence="1">ZJU_SS_LIU_2023</strain>
    </source>
</reference>
<proteinExistence type="predicted"/>
<dbReference type="Proteomes" id="UP001239111">
    <property type="component" value="Chromosome 1"/>
</dbReference>
<comment type="caution">
    <text evidence="1">The sequence shown here is derived from an EMBL/GenBank/DDBJ whole genome shotgun (WGS) entry which is preliminary data.</text>
</comment>
<gene>
    <name evidence="1" type="ORF">QAD02_018967</name>
</gene>
<protein>
    <submittedName>
        <fullName evidence="1">Uncharacterized protein</fullName>
    </submittedName>
</protein>
<evidence type="ECO:0000313" key="2">
    <source>
        <dbReference type="Proteomes" id="UP001239111"/>
    </source>
</evidence>
<dbReference type="EMBL" id="CM056741">
    <property type="protein sequence ID" value="KAJ8683175.1"/>
    <property type="molecule type" value="Genomic_DNA"/>
</dbReference>
<accession>A0ACC2PN09</accession>
<keyword evidence="2" id="KW-1185">Reference proteome</keyword>
<evidence type="ECO:0000313" key="1">
    <source>
        <dbReference type="EMBL" id="KAJ8683175.1"/>
    </source>
</evidence>
<name>A0ACC2PN09_9HYME</name>
<organism evidence="1 2">
    <name type="scientific">Eretmocerus hayati</name>
    <dbReference type="NCBI Taxonomy" id="131215"/>
    <lineage>
        <taxon>Eukaryota</taxon>
        <taxon>Metazoa</taxon>
        <taxon>Ecdysozoa</taxon>
        <taxon>Arthropoda</taxon>
        <taxon>Hexapoda</taxon>
        <taxon>Insecta</taxon>
        <taxon>Pterygota</taxon>
        <taxon>Neoptera</taxon>
        <taxon>Endopterygota</taxon>
        <taxon>Hymenoptera</taxon>
        <taxon>Apocrita</taxon>
        <taxon>Proctotrupomorpha</taxon>
        <taxon>Chalcidoidea</taxon>
        <taxon>Aphelinidae</taxon>
        <taxon>Aphelininae</taxon>
        <taxon>Eretmocerus</taxon>
    </lineage>
</organism>
<sequence>MEEADVCDVTISDNKFQEPKKKFWLRSRKRPKSDAISVCSMDISIDSIVGKQKKRRKLSEVASSFFASASSKLDRTFHGTETSFIEPETTPARKKIRISNEHAGSVTIRSWMLDVAELGIASTLSRKEIKRQEAIYELFCGENVLLNDLCILRDFYYQPLLASNIFTAEELDTVFGDISKFILIHGKLRDEMVELRDRSGYTECVGPTLVEWLVQLNDLYVERCRSQVWARHILDIKKLTCKRFQEFLRKRSESLRSSDLWSYIDVPRSRIVKYPLLVNEILRHTQGGHVDESALKRARDLLSSLLKDVDLAMGEAECKLAQSKIFVPDQFDENFVDALNQATDLLCEGILRDPKGTKYHCFLFNTCFVLTRSNRRPHRKYNVSFPIIPQDQLKVQAMTPSKTVASLRVGDHILVCDDEHHRRHWLDSFKRLSSSRSESRRRQSLTQIIKDKENEPEVLEIKASDVNRRSKNGYKDGYFTISLKKTLLRHTRNSIDNL</sequence>